<dbReference type="Pfam" id="PF07920">
    <property type="entry name" value="DUF1684"/>
    <property type="match status" value="1"/>
</dbReference>
<dbReference type="EMBL" id="AVCH01000006">
    <property type="protein sequence ID" value="KFN52097.1"/>
    <property type="molecule type" value="Genomic_DNA"/>
</dbReference>
<evidence type="ECO:0000313" key="3">
    <source>
        <dbReference type="Proteomes" id="UP000029392"/>
    </source>
</evidence>
<protein>
    <recommendedName>
        <fullName evidence="4">DUF1684 domain-containing protein</fullName>
    </recommendedName>
</protein>
<dbReference type="PANTHER" id="PTHR41913:SF1">
    <property type="entry name" value="DUF1684 DOMAIN-CONTAINING PROTEIN"/>
    <property type="match status" value="1"/>
</dbReference>
<dbReference type="PROSITE" id="PS51257">
    <property type="entry name" value="PROKAR_LIPOPROTEIN"/>
    <property type="match status" value="1"/>
</dbReference>
<proteinExistence type="predicted"/>
<keyword evidence="3" id="KW-1185">Reference proteome</keyword>
<evidence type="ECO:0000313" key="2">
    <source>
        <dbReference type="EMBL" id="KFN52097.1"/>
    </source>
</evidence>
<sequence>MRLSSLPVLALSLLLAACGGSSEQDAAAEAAAAKAAREAKLAYEREVRDWRHERQERLLRPDGFLSLVGLHWLSPGATYVGSAQDNGTRLSLGPPQVGMLDVRKDGTVTLRIADGAEVTVDGEPAEGTVTLVPDSQGKPTVVGFNRGDASFVLIERGGRFALRVRNAMARTRTSFPGIDYFDIDPGFRFEARFEAHPPGKTIDIVNMLGMVEPMPNPGRVLFEKDGAQFSLEALDEGDGQLFFVFADRTSGHQTYAASRFLYAKPAGPDGKVVLDFNRAYNPPCAYTPYSTCPMPPPENRLDLAVAAGEKKPLPFPE</sequence>
<organism evidence="2 3">
    <name type="scientific">Arenimonas malthae CC-JY-1</name>
    <dbReference type="NCBI Taxonomy" id="1384054"/>
    <lineage>
        <taxon>Bacteria</taxon>
        <taxon>Pseudomonadati</taxon>
        <taxon>Pseudomonadota</taxon>
        <taxon>Gammaproteobacteria</taxon>
        <taxon>Lysobacterales</taxon>
        <taxon>Lysobacteraceae</taxon>
        <taxon>Arenimonas</taxon>
    </lineage>
</organism>
<dbReference type="OrthoDB" id="5493262at2"/>
<keyword evidence="1" id="KW-0732">Signal</keyword>
<dbReference type="PATRIC" id="fig|1384054.3.peg.242"/>
<reference evidence="2 3" key="1">
    <citation type="submission" date="2013-09" db="EMBL/GenBank/DDBJ databases">
        <title>Genome sequencing of Arenimonas malthae.</title>
        <authorList>
            <person name="Chen F."/>
            <person name="Wang G."/>
        </authorList>
    </citation>
    <scope>NUCLEOTIDE SEQUENCE [LARGE SCALE GENOMIC DNA]</scope>
    <source>
        <strain evidence="2 3">CC-JY-1</strain>
    </source>
</reference>
<evidence type="ECO:0008006" key="4">
    <source>
        <dbReference type="Google" id="ProtNLM"/>
    </source>
</evidence>
<dbReference type="RefSeq" id="WP_043799896.1">
    <property type="nucleotide sequence ID" value="NZ_AVCH01000006.1"/>
</dbReference>
<feature type="signal peptide" evidence="1">
    <location>
        <begin position="1"/>
        <end position="26"/>
    </location>
</feature>
<evidence type="ECO:0000256" key="1">
    <source>
        <dbReference type="SAM" id="SignalP"/>
    </source>
</evidence>
<feature type="chain" id="PRO_5001871334" description="DUF1684 domain-containing protein" evidence="1">
    <location>
        <begin position="27"/>
        <end position="317"/>
    </location>
</feature>
<dbReference type="InterPro" id="IPR012467">
    <property type="entry name" value="DUF1684"/>
</dbReference>
<name>A0A091BKN5_9GAMM</name>
<accession>A0A091BKN5</accession>
<dbReference type="STRING" id="1384054.N790_12820"/>
<comment type="caution">
    <text evidence="2">The sequence shown here is derived from an EMBL/GenBank/DDBJ whole genome shotgun (WGS) entry which is preliminary data.</text>
</comment>
<dbReference type="PANTHER" id="PTHR41913">
    <property type="entry name" value="DUF1684 DOMAIN-CONTAINING PROTEIN"/>
    <property type="match status" value="1"/>
</dbReference>
<dbReference type="AlphaFoldDB" id="A0A091BKN5"/>
<gene>
    <name evidence="2" type="ORF">N790_12820</name>
</gene>
<dbReference type="Proteomes" id="UP000029392">
    <property type="component" value="Unassembled WGS sequence"/>
</dbReference>
<dbReference type="eggNOG" id="COG3358">
    <property type="taxonomic scope" value="Bacteria"/>
</dbReference>